<dbReference type="SUPFAM" id="SSF143990">
    <property type="entry name" value="YbiA-like"/>
    <property type="match status" value="1"/>
</dbReference>
<comment type="caution">
    <text evidence="2">The sequence shown here is derived from an EMBL/GenBank/DDBJ whole genome shotgun (WGS) entry which is preliminary data.</text>
</comment>
<feature type="non-terminal residue" evidence="2">
    <location>
        <position position="70"/>
    </location>
</feature>
<reference evidence="2" key="1">
    <citation type="journal article" date="2015" name="Nature">
        <title>Complex archaea that bridge the gap between prokaryotes and eukaryotes.</title>
        <authorList>
            <person name="Spang A."/>
            <person name="Saw J.H."/>
            <person name="Jorgensen S.L."/>
            <person name="Zaremba-Niedzwiedzka K."/>
            <person name="Martijn J."/>
            <person name="Lind A.E."/>
            <person name="van Eijk R."/>
            <person name="Schleper C."/>
            <person name="Guy L."/>
            <person name="Ettema T.J."/>
        </authorList>
    </citation>
    <scope>NUCLEOTIDE SEQUENCE</scope>
</reference>
<dbReference type="AlphaFoldDB" id="A0A0F9ASW0"/>
<accession>A0A0F9ASW0</accession>
<dbReference type="InterPro" id="IPR037238">
    <property type="entry name" value="YbiA-like_sf"/>
</dbReference>
<gene>
    <name evidence="2" type="ORF">LCGC14_2875350</name>
</gene>
<dbReference type="Gene3D" id="1.10.357.40">
    <property type="entry name" value="YbiA-like"/>
    <property type="match status" value="1"/>
</dbReference>
<protein>
    <submittedName>
        <fullName evidence="2">Uncharacterized protein</fullName>
    </submittedName>
</protein>
<feature type="region of interest" description="Disordered" evidence="1">
    <location>
        <begin position="1"/>
        <end position="22"/>
    </location>
</feature>
<sequence length="70" mass="7642">MGARKHQTQVGENPDKVQVAPLGDADMATMKLVLELKLAQHPEIGSLLMLTGSREIVEDATRRQRGSGLF</sequence>
<proteinExistence type="predicted"/>
<dbReference type="EMBL" id="LAZR01055944">
    <property type="protein sequence ID" value="KKK75276.1"/>
    <property type="molecule type" value="Genomic_DNA"/>
</dbReference>
<evidence type="ECO:0000256" key="1">
    <source>
        <dbReference type="SAM" id="MobiDB-lite"/>
    </source>
</evidence>
<evidence type="ECO:0000313" key="2">
    <source>
        <dbReference type="EMBL" id="KKK75276.1"/>
    </source>
</evidence>
<name>A0A0F9ASW0_9ZZZZ</name>
<organism evidence="2">
    <name type="scientific">marine sediment metagenome</name>
    <dbReference type="NCBI Taxonomy" id="412755"/>
    <lineage>
        <taxon>unclassified sequences</taxon>
        <taxon>metagenomes</taxon>
        <taxon>ecological metagenomes</taxon>
    </lineage>
</organism>